<feature type="transmembrane region" description="Helical" evidence="1">
    <location>
        <begin position="146"/>
        <end position="170"/>
    </location>
</feature>
<gene>
    <name evidence="2" type="ORF">AVENP_1341</name>
</gene>
<name>A0AAE7E3I7_9BACT</name>
<feature type="transmembrane region" description="Helical" evidence="1">
    <location>
        <begin position="27"/>
        <end position="47"/>
    </location>
</feature>
<evidence type="ECO:0000313" key="2">
    <source>
        <dbReference type="EMBL" id="QKF66895.1"/>
    </source>
</evidence>
<organism evidence="2 3">
    <name type="scientific">Arcobacter venerupis</name>
    <dbReference type="NCBI Taxonomy" id="1054033"/>
    <lineage>
        <taxon>Bacteria</taxon>
        <taxon>Pseudomonadati</taxon>
        <taxon>Campylobacterota</taxon>
        <taxon>Epsilonproteobacteria</taxon>
        <taxon>Campylobacterales</taxon>
        <taxon>Arcobacteraceae</taxon>
        <taxon>Arcobacter</taxon>
    </lineage>
</organism>
<keyword evidence="3" id="KW-1185">Reference proteome</keyword>
<feature type="transmembrane region" description="Helical" evidence="1">
    <location>
        <begin position="53"/>
        <end position="75"/>
    </location>
</feature>
<sequence>MTRDMLIEQNMEINLLIKMMMKINPEILKFAKVFILLDLCMIIYSLIFQSNLWFLNTQVAFFSSILITIATFLSYKTNIENRLSNIDLTKINEGVDRDKIDEIDDPYDLYTQYKEIPEDELTSEKIKEILNNEKSKVKRNSFKNTLFSASGFLSIYRVLGYGILIFGFFALNNNKIFLPIAFLIGLGIVPLGVLFSKLIEKKL</sequence>
<protein>
    <submittedName>
        <fullName evidence="2">Membrane protein</fullName>
    </submittedName>
</protein>
<feature type="transmembrane region" description="Helical" evidence="1">
    <location>
        <begin position="176"/>
        <end position="195"/>
    </location>
</feature>
<keyword evidence="1" id="KW-0472">Membrane</keyword>
<evidence type="ECO:0000256" key="1">
    <source>
        <dbReference type="SAM" id="Phobius"/>
    </source>
</evidence>
<dbReference type="EMBL" id="CP053840">
    <property type="protein sequence ID" value="QKF66895.1"/>
    <property type="molecule type" value="Genomic_DNA"/>
</dbReference>
<reference evidence="2 3" key="1">
    <citation type="submission" date="2020-05" db="EMBL/GenBank/DDBJ databases">
        <title>Complete genome sequencing of Campylobacter and Arcobacter type strains.</title>
        <authorList>
            <person name="Miller W.G."/>
            <person name="Yee E."/>
        </authorList>
    </citation>
    <scope>NUCLEOTIDE SEQUENCE [LARGE SCALE GENOMIC DNA]</scope>
    <source>
        <strain evidence="2 3">LMG 26156</strain>
    </source>
</reference>
<evidence type="ECO:0000313" key="3">
    <source>
        <dbReference type="Proteomes" id="UP000503482"/>
    </source>
</evidence>
<accession>A0AAE7E3I7</accession>
<proteinExistence type="predicted"/>
<keyword evidence="1" id="KW-0812">Transmembrane</keyword>
<keyword evidence="1" id="KW-1133">Transmembrane helix</keyword>
<dbReference type="AlphaFoldDB" id="A0AAE7E3I7"/>
<dbReference type="Proteomes" id="UP000503482">
    <property type="component" value="Chromosome"/>
</dbReference>
<dbReference type="KEGG" id="avp:AVENP_1341"/>